<evidence type="ECO:0000313" key="2">
    <source>
        <dbReference type="EMBL" id="QHN36395.1"/>
    </source>
</evidence>
<proteinExistence type="predicted"/>
<evidence type="ECO:0000313" key="3">
    <source>
        <dbReference type="Proteomes" id="UP001059836"/>
    </source>
</evidence>
<name>A0ABX6IM64_9ACTN</name>
<dbReference type="PROSITE" id="PS51318">
    <property type="entry name" value="TAT"/>
    <property type="match status" value="1"/>
</dbReference>
<organism evidence="2 3">
    <name type="scientific">Gordonia pseudamarae</name>
    <dbReference type="NCBI Taxonomy" id="2831662"/>
    <lineage>
        <taxon>Bacteria</taxon>
        <taxon>Bacillati</taxon>
        <taxon>Actinomycetota</taxon>
        <taxon>Actinomycetes</taxon>
        <taxon>Mycobacteriales</taxon>
        <taxon>Gordoniaceae</taxon>
        <taxon>Gordonia</taxon>
    </lineage>
</organism>
<evidence type="ECO:0000256" key="1">
    <source>
        <dbReference type="SAM" id="MobiDB-lite"/>
    </source>
</evidence>
<accession>A0ABX6IM64</accession>
<dbReference type="NCBIfam" id="TIGR01409">
    <property type="entry name" value="TAT_signal_seq"/>
    <property type="match status" value="1"/>
</dbReference>
<gene>
    <name evidence="2" type="ORF">GII31_17420</name>
</gene>
<dbReference type="InterPro" id="IPR006311">
    <property type="entry name" value="TAT_signal"/>
</dbReference>
<dbReference type="Proteomes" id="UP001059836">
    <property type="component" value="Chromosome"/>
</dbReference>
<protein>
    <submittedName>
        <fullName evidence="2">Twin-arginine translocation signal domain-containing protein</fullName>
    </submittedName>
</protein>
<dbReference type="RefSeq" id="WP_353735573.1">
    <property type="nucleotide sequence ID" value="NZ_CP045806.1"/>
</dbReference>
<feature type="region of interest" description="Disordered" evidence="1">
    <location>
        <begin position="1"/>
        <end position="24"/>
    </location>
</feature>
<dbReference type="InterPro" id="IPR019546">
    <property type="entry name" value="TAT_signal_bac_arc"/>
</dbReference>
<sequence>MPAVNRRPGTVSESPAPMTPLLSSADVGREQITTKISRRAFLGGVAATAAACVWVRPVNASPAQKLFCA</sequence>
<dbReference type="EMBL" id="CP045809">
    <property type="protein sequence ID" value="QHN36395.1"/>
    <property type="molecule type" value="Genomic_DNA"/>
</dbReference>
<keyword evidence="3" id="KW-1185">Reference proteome</keyword>
<reference evidence="2" key="1">
    <citation type="journal article" date="2021" name="Nat. Microbiol.">
        <title>Cocultivation of an ultrasmall environmental parasitic bacterium with lytic ability against bacteria associated with wastewater foams.</title>
        <authorList>
            <person name="Batinovic S."/>
            <person name="Rose J.J.A."/>
            <person name="Ratcliffe J."/>
            <person name="Seviour R.J."/>
            <person name="Petrovski S."/>
        </authorList>
    </citation>
    <scope>NUCLEOTIDE SEQUENCE</scope>
    <source>
        <strain evidence="2">CON9</strain>
    </source>
</reference>